<gene>
    <name evidence="2" type="ORF">SAMN05444272_2831</name>
</gene>
<dbReference type="STRING" id="735517.SAMN05444272_2831"/>
<sequence>MTLFALLCLTLCVAAFGPQRLILPLVSASFLVAVLIYFHHATDALPLSF</sequence>
<keyword evidence="3" id="KW-1185">Reference proteome</keyword>
<dbReference type="AlphaFoldDB" id="A0A1M7KHL0"/>
<dbReference type="InterPro" id="IPR046035">
    <property type="entry name" value="DUF5993"/>
</dbReference>
<evidence type="ECO:0000313" key="2">
    <source>
        <dbReference type="EMBL" id="SHM64366.1"/>
    </source>
</evidence>
<dbReference type="EMBL" id="FRBW01000003">
    <property type="protein sequence ID" value="SHM64366.1"/>
    <property type="molecule type" value="Genomic_DNA"/>
</dbReference>
<protein>
    <submittedName>
        <fullName evidence="2">Uncharacterized protein</fullName>
    </submittedName>
</protein>
<organism evidence="2 3">
    <name type="scientific">Roseibium suaedae</name>
    <dbReference type="NCBI Taxonomy" id="735517"/>
    <lineage>
        <taxon>Bacteria</taxon>
        <taxon>Pseudomonadati</taxon>
        <taxon>Pseudomonadota</taxon>
        <taxon>Alphaproteobacteria</taxon>
        <taxon>Hyphomicrobiales</taxon>
        <taxon>Stappiaceae</taxon>
        <taxon>Roseibium</taxon>
    </lineage>
</organism>
<dbReference type="Pfam" id="PF19455">
    <property type="entry name" value="DUF5993"/>
    <property type="match status" value="1"/>
</dbReference>
<accession>A0A1M7KHL0</accession>
<dbReference type="Proteomes" id="UP000186002">
    <property type="component" value="Unassembled WGS sequence"/>
</dbReference>
<name>A0A1M7KHL0_9HYPH</name>
<keyword evidence="1" id="KW-0472">Membrane</keyword>
<keyword evidence="1" id="KW-1133">Transmembrane helix</keyword>
<reference evidence="2 3" key="1">
    <citation type="submission" date="2016-11" db="EMBL/GenBank/DDBJ databases">
        <authorList>
            <person name="Jaros S."/>
            <person name="Januszkiewicz K."/>
            <person name="Wedrychowicz H."/>
        </authorList>
    </citation>
    <scope>NUCLEOTIDE SEQUENCE [LARGE SCALE GENOMIC DNA]</scope>
    <source>
        <strain evidence="2 3">DSM 22153</strain>
    </source>
</reference>
<evidence type="ECO:0000256" key="1">
    <source>
        <dbReference type="SAM" id="Phobius"/>
    </source>
</evidence>
<feature type="transmembrane region" description="Helical" evidence="1">
    <location>
        <begin position="25"/>
        <end position="45"/>
    </location>
</feature>
<keyword evidence="1" id="KW-0812">Transmembrane</keyword>
<proteinExistence type="predicted"/>
<evidence type="ECO:0000313" key="3">
    <source>
        <dbReference type="Proteomes" id="UP000186002"/>
    </source>
</evidence>